<name>A0ABX1ALH1_9ACTN</name>
<protein>
    <submittedName>
        <fullName evidence="2">Uncharacterized protein</fullName>
    </submittedName>
</protein>
<evidence type="ECO:0000256" key="1">
    <source>
        <dbReference type="SAM" id="MobiDB-lite"/>
    </source>
</evidence>
<organism evidence="2 3">
    <name type="scientific">Streptomyces spiramenti</name>
    <dbReference type="NCBI Taxonomy" id="2720606"/>
    <lineage>
        <taxon>Bacteria</taxon>
        <taxon>Bacillati</taxon>
        <taxon>Actinomycetota</taxon>
        <taxon>Actinomycetes</taxon>
        <taxon>Kitasatosporales</taxon>
        <taxon>Streptomycetaceae</taxon>
        <taxon>Streptomyces</taxon>
    </lineage>
</organism>
<evidence type="ECO:0000313" key="3">
    <source>
        <dbReference type="Proteomes" id="UP000746503"/>
    </source>
</evidence>
<gene>
    <name evidence="2" type="ORF">HCJ92_08015</name>
</gene>
<dbReference type="EMBL" id="JAAVJB010000041">
    <property type="protein sequence ID" value="NJP66238.1"/>
    <property type="molecule type" value="Genomic_DNA"/>
</dbReference>
<reference evidence="2 3" key="1">
    <citation type="submission" date="2020-03" db="EMBL/GenBank/DDBJ databases">
        <title>Draft genome of Streptomyces sp. ventii, isolated from the Axial Seamount in the Pacific Ocean, and resequencing of the two type strains Streptomyces lonarensis strain NCL 716 and Streptomyces bohaiensis strain 11A07.</title>
        <authorList>
            <person name="Loughran R.M."/>
            <person name="Pfannmuller K.M."/>
            <person name="Wasson B.J."/>
            <person name="Deadmond M.C."/>
            <person name="Paddock B.E."/>
            <person name="Koyack M.J."/>
            <person name="Gallegos D.A."/>
            <person name="Mitchell E.A."/>
            <person name="Ushijima B."/>
            <person name="Saw J.H."/>
            <person name="Mcphail K.L."/>
            <person name="Videau P."/>
        </authorList>
    </citation>
    <scope>NUCLEOTIDE SEQUENCE [LARGE SCALE GENOMIC DNA]</scope>
    <source>
        <strain evidence="3">5675061</strain>
    </source>
</reference>
<accession>A0ABX1ALH1</accession>
<dbReference type="Proteomes" id="UP000746503">
    <property type="component" value="Unassembled WGS sequence"/>
</dbReference>
<keyword evidence="3" id="KW-1185">Reference proteome</keyword>
<proteinExistence type="predicted"/>
<comment type="caution">
    <text evidence="2">The sequence shown here is derived from an EMBL/GenBank/DDBJ whole genome shotgun (WGS) entry which is preliminary data.</text>
</comment>
<evidence type="ECO:0000313" key="2">
    <source>
        <dbReference type="EMBL" id="NJP66238.1"/>
    </source>
</evidence>
<feature type="region of interest" description="Disordered" evidence="1">
    <location>
        <begin position="1"/>
        <end position="23"/>
    </location>
</feature>
<feature type="compositionally biased region" description="Basic and acidic residues" evidence="1">
    <location>
        <begin position="10"/>
        <end position="22"/>
    </location>
</feature>
<sequence>MSGTRQADFGGRRRDRSADAERRRLRRTLAARYRKLTGEDPELRWLSPAATARISQGWARPGADGEFSLTALGDPGPSVWLPSDGGGPVAGLHPGYDPEQSVTMLFRHYRHTGAAVVPLRIALSRGVPLACADEDGFVAVLEGGSAALSVDCDQRLDTVEVQLWGSAPAILTLPAPDLG</sequence>
<dbReference type="RefSeq" id="WP_167932762.1">
    <property type="nucleotide sequence ID" value="NZ_JAAVJB010000041.1"/>
</dbReference>